<name>U3AGR0_9RHOB</name>
<protein>
    <submittedName>
        <fullName evidence="1">Uncharacterized protein</fullName>
    </submittedName>
</protein>
<evidence type="ECO:0000313" key="1">
    <source>
        <dbReference type="EMBL" id="GAD53983.1"/>
    </source>
</evidence>
<keyword evidence="2" id="KW-1185">Reference proteome</keyword>
<evidence type="ECO:0000313" key="2">
    <source>
        <dbReference type="Proteomes" id="UP000016566"/>
    </source>
</evidence>
<proteinExistence type="predicted"/>
<gene>
    <name evidence="1" type="ORF">MBELCI_0035</name>
</gene>
<sequence length="75" mass="8200">MIDVGVVRSQSNGMVEIYTKGPDGTMKLLGTQQVHAGANQNVRVHIGHPVRRDIVAVLRVGGEVLATHRFDVIER</sequence>
<dbReference type="Proteomes" id="UP000016566">
    <property type="component" value="Unassembled WGS sequence"/>
</dbReference>
<dbReference type="eggNOG" id="ENOG50300TK">
    <property type="taxonomic scope" value="Bacteria"/>
</dbReference>
<accession>U3AGR0</accession>
<reference evidence="1" key="1">
    <citation type="journal article" date="2013" name="Genome Announc.">
        <title>Draft Genome Sequence of Loktanella cinnabarina LL-001T, Isolated from Deep-Sea Floor Sediment.</title>
        <authorList>
            <person name="Nishi S."/>
            <person name="Tsubouchi T."/>
            <person name="Takaki Y."/>
            <person name="Koyanagi R."/>
            <person name="Satoh N."/>
            <person name="Maruyama T."/>
            <person name="Hatada Y."/>
        </authorList>
    </citation>
    <scope>NUCLEOTIDE SEQUENCE [LARGE SCALE GENOMIC DNA]</scope>
    <source>
        <strain evidence="1">LL-001</strain>
    </source>
</reference>
<organism evidence="1 2">
    <name type="scientific">Limimaricola cinnabarinus LL-001</name>
    <dbReference type="NCBI Taxonomy" id="1337093"/>
    <lineage>
        <taxon>Bacteria</taxon>
        <taxon>Pseudomonadati</taxon>
        <taxon>Pseudomonadota</taxon>
        <taxon>Alphaproteobacteria</taxon>
        <taxon>Rhodobacterales</taxon>
        <taxon>Paracoccaceae</taxon>
        <taxon>Limimaricola</taxon>
    </lineage>
</organism>
<dbReference type="AlphaFoldDB" id="U3AGR0"/>
<comment type="caution">
    <text evidence="1">The sequence shown here is derived from an EMBL/GenBank/DDBJ whole genome shotgun (WGS) entry which is preliminary data.</text>
</comment>
<dbReference type="EMBL" id="BATB01000001">
    <property type="protein sequence ID" value="GAD53983.1"/>
    <property type="molecule type" value="Genomic_DNA"/>
</dbReference>